<dbReference type="RefSeq" id="WP_205459113.1">
    <property type="nucleotide sequence ID" value="NZ_JAFHKK010000013.1"/>
</dbReference>
<dbReference type="EMBL" id="JAFHKK010000013">
    <property type="protein sequence ID" value="MBN2964565.1"/>
    <property type="molecule type" value="Genomic_DNA"/>
</dbReference>
<accession>A0ABS2WSI7</accession>
<evidence type="ECO:0008006" key="4">
    <source>
        <dbReference type="Google" id="ProtNLM"/>
    </source>
</evidence>
<name>A0ABS2WSI7_9BACT</name>
<evidence type="ECO:0000313" key="3">
    <source>
        <dbReference type="Proteomes" id="UP000703590"/>
    </source>
</evidence>
<keyword evidence="1" id="KW-1133">Transmembrane helix</keyword>
<keyword evidence="1" id="KW-0472">Membrane</keyword>
<evidence type="ECO:0000313" key="2">
    <source>
        <dbReference type="EMBL" id="MBN2964565.1"/>
    </source>
</evidence>
<sequence length="405" mass="47417">MSQCVVDGCGREAYGESDKCIFHCEKIESYWDNVESEQTKEFWTEIKMLGLENAFENFSFPIFEEFGWSAFAEKQTIQAPLKFLCCKFKNLDFQSKKFKIILFLNCNIEKQVEFYDCKFESEAIFSGCKFNEEVEFIKCTFYVFKLEDVSFSEILFREIVVCASLEIKHMELANVGFNDFTIKNDAKIFLDNILFYDAFFGKVNWGDISQKRFFKNLEKPLDREIARQIKYTYDQQGDHIVANKFYSLEMALHRDELRKNGSWQDRLTFGLHGMVSSHGRSWALPLYWLFVVGFVFAGLAAFDKDSLWGFGFLALLSVFSLFFYDIKDKRGLAILTFVGSFGFYFIAMRETCLPVNLDYFIAMINPLEGFKNNYEIPTTLGFTCKLVVLYISYQFITAVRKDTRR</sequence>
<dbReference type="Gene3D" id="2.160.20.80">
    <property type="entry name" value="E3 ubiquitin-protein ligase SopA"/>
    <property type="match status" value="1"/>
</dbReference>
<dbReference type="Proteomes" id="UP000703590">
    <property type="component" value="Unassembled WGS sequence"/>
</dbReference>
<reference evidence="2" key="2">
    <citation type="submission" date="2021-02" db="EMBL/GenBank/DDBJ databases">
        <authorList>
            <person name="Merkel A.Y."/>
        </authorList>
    </citation>
    <scope>NUCLEOTIDE SEQUENCE</scope>
    <source>
        <strain evidence="2">T05b</strain>
    </source>
</reference>
<comment type="caution">
    <text evidence="2">The sequence shown here is derived from an EMBL/GenBank/DDBJ whole genome shotgun (WGS) entry which is preliminary data.</text>
</comment>
<keyword evidence="3" id="KW-1185">Reference proteome</keyword>
<gene>
    <name evidence="2" type="ORF">JWV37_07220</name>
</gene>
<protein>
    <recommendedName>
        <fullName evidence="4">Pentapeptide repeat-containing protein</fullName>
    </recommendedName>
</protein>
<organism evidence="2 3">
    <name type="scientific">Sulfurospirillum tamanense</name>
    <dbReference type="NCBI Taxonomy" id="2813362"/>
    <lineage>
        <taxon>Bacteria</taxon>
        <taxon>Pseudomonadati</taxon>
        <taxon>Campylobacterota</taxon>
        <taxon>Epsilonproteobacteria</taxon>
        <taxon>Campylobacterales</taxon>
        <taxon>Sulfurospirillaceae</taxon>
        <taxon>Sulfurospirillum</taxon>
    </lineage>
</organism>
<keyword evidence="1" id="KW-0812">Transmembrane</keyword>
<feature type="transmembrane region" description="Helical" evidence="1">
    <location>
        <begin position="331"/>
        <end position="348"/>
    </location>
</feature>
<reference evidence="2" key="1">
    <citation type="submission" date="2021-02" db="EMBL/GenBank/DDBJ databases">
        <title>Sulfurospirillum tamanensis sp. nov.</title>
        <authorList>
            <person name="Frolova A."/>
            <person name="Merkel A."/>
            <person name="Slobodkin A."/>
        </authorList>
    </citation>
    <scope>NUCLEOTIDE SEQUENCE</scope>
    <source>
        <strain evidence="2">T05b</strain>
    </source>
</reference>
<feature type="transmembrane region" description="Helical" evidence="1">
    <location>
        <begin position="376"/>
        <end position="396"/>
    </location>
</feature>
<proteinExistence type="predicted"/>
<feature type="transmembrane region" description="Helical" evidence="1">
    <location>
        <begin position="307"/>
        <end position="324"/>
    </location>
</feature>
<feature type="transmembrane region" description="Helical" evidence="1">
    <location>
        <begin position="282"/>
        <end position="301"/>
    </location>
</feature>
<evidence type="ECO:0000256" key="1">
    <source>
        <dbReference type="SAM" id="Phobius"/>
    </source>
</evidence>